<comment type="caution">
    <text evidence="1">The sequence shown here is derived from an EMBL/GenBank/DDBJ whole genome shotgun (WGS) entry which is preliminary data.</text>
</comment>
<sequence length="85" mass="9603">MHVDIALRAQALQGYFHGLSGNIQFLTERFDGGKVIPALIVTELNPHKKVLVNQIRVLLFTPQVMFASAKNSMRLQFNIFAAYFP</sequence>
<dbReference type="Proteomes" id="UP000004756">
    <property type="component" value="Unassembled WGS sequence"/>
</dbReference>
<proteinExistence type="predicted"/>
<accession>C0CWT4</accession>
<name>C0CWT4_9FIRM</name>
<gene>
    <name evidence="1" type="ORF">CLOSTASPAR_01454</name>
</gene>
<keyword evidence="2" id="KW-1185">Reference proteome</keyword>
<dbReference type="AlphaFoldDB" id="C0CWT4"/>
<evidence type="ECO:0000313" key="1">
    <source>
        <dbReference type="EMBL" id="EEG56480.1"/>
    </source>
</evidence>
<dbReference type="EMBL" id="ACCJ01000064">
    <property type="protein sequence ID" value="EEG56480.1"/>
    <property type="molecule type" value="Genomic_DNA"/>
</dbReference>
<reference evidence="1 2" key="1">
    <citation type="submission" date="2009-02" db="EMBL/GenBank/DDBJ databases">
        <title>Draft genome sequence of Clostridium asparagiforme (DSM 15981).</title>
        <authorList>
            <person name="Sudarsanam P."/>
            <person name="Ley R."/>
            <person name="Guruge J."/>
            <person name="Turnbaugh P.J."/>
            <person name="Mahowald M."/>
            <person name="Liep D."/>
            <person name="Gordon J."/>
        </authorList>
    </citation>
    <scope>NUCLEOTIDE SEQUENCE [LARGE SCALE GENOMIC DNA]</scope>
    <source>
        <strain evidence="1 2">DSM 15981</strain>
    </source>
</reference>
<organism evidence="1 2">
    <name type="scientific">[Clostridium] asparagiforme DSM 15981</name>
    <dbReference type="NCBI Taxonomy" id="518636"/>
    <lineage>
        <taxon>Bacteria</taxon>
        <taxon>Bacillati</taxon>
        <taxon>Bacillota</taxon>
        <taxon>Clostridia</taxon>
        <taxon>Lachnospirales</taxon>
        <taxon>Lachnospiraceae</taxon>
        <taxon>Enterocloster</taxon>
    </lineage>
</organism>
<evidence type="ECO:0000313" key="2">
    <source>
        <dbReference type="Proteomes" id="UP000004756"/>
    </source>
</evidence>
<dbReference type="HOGENOM" id="CLU_2506782_0_0_9"/>
<protein>
    <submittedName>
        <fullName evidence="1">Uncharacterized protein</fullName>
    </submittedName>
</protein>